<sequence length="143" mass="15973">MKLPRLDDNFGWDGHMGLTAPAMIDTGFENRYMAHLKEGVHESLDFLGRDYYGAICAVRERLGEWKDQNSVSRGLSPATKLAKNIVPMPTDESTRLPRFTHCLYVDQGCLDTLTAHANPKATGRSPRSPLVAVIDSDYPNRQP</sequence>
<evidence type="ECO:0000313" key="2">
    <source>
        <dbReference type="Proteomes" id="UP001143856"/>
    </source>
</evidence>
<keyword evidence="2" id="KW-1185">Reference proteome</keyword>
<protein>
    <submittedName>
        <fullName evidence="1">Uncharacterized protein</fullName>
    </submittedName>
</protein>
<reference evidence="1" key="1">
    <citation type="submission" date="2022-10" db="EMBL/GenBank/DDBJ databases">
        <title>Genome Sequence of Xylaria curta.</title>
        <authorList>
            <person name="Buettner E."/>
        </authorList>
    </citation>
    <scope>NUCLEOTIDE SEQUENCE</scope>
    <source>
        <strain evidence="1">Babe10</strain>
    </source>
</reference>
<comment type="caution">
    <text evidence="1">The sequence shown here is derived from an EMBL/GenBank/DDBJ whole genome shotgun (WGS) entry which is preliminary data.</text>
</comment>
<organism evidence="1 2">
    <name type="scientific">Xylaria curta</name>
    <dbReference type="NCBI Taxonomy" id="42375"/>
    <lineage>
        <taxon>Eukaryota</taxon>
        <taxon>Fungi</taxon>
        <taxon>Dikarya</taxon>
        <taxon>Ascomycota</taxon>
        <taxon>Pezizomycotina</taxon>
        <taxon>Sordariomycetes</taxon>
        <taxon>Xylariomycetidae</taxon>
        <taxon>Xylariales</taxon>
        <taxon>Xylariaceae</taxon>
        <taxon>Xylaria</taxon>
    </lineage>
</organism>
<name>A0ACC1NNC7_9PEZI</name>
<gene>
    <name evidence="1" type="ORF">NUW58_g7080</name>
</gene>
<dbReference type="EMBL" id="JAPDGR010001749">
    <property type="protein sequence ID" value="KAJ2979929.1"/>
    <property type="molecule type" value="Genomic_DNA"/>
</dbReference>
<dbReference type="Proteomes" id="UP001143856">
    <property type="component" value="Unassembled WGS sequence"/>
</dbReference>
<proteinExistence type="predicted"/>
<accession>A0ACC1NNC7</accession>
<evidence type="ECO:0000313" key="1">
    <source>
        <dbReference type="EMBL" id="KAJ2979929.1"/>
    </source>
</evidence>